<reference evidence="7 8" key="1">
    <citation type="submission" date="2018-11" db="EMBL/GenBank/DDBJ databases">
        <authorList>
            <consortium name="Pathogen Informatics"/>
        </authorList>
    </citation>
    <scope>NUCLEOTIDE SEQUENCE [LARGE SCALE GENOMIC DNA]</scope>
</reference>
<keyword evidence="8" id="KW-1185">Reference proteome</keyword>
<dbReference type="EMBL" id="UYRR01002496">
    <property type="protein sequence ID" value="VDK19553.1"/>
    <property type="molecule type" value="Genomic_DNA"/>
</dbReference>
<dbReference type="EC" id="1.2.4.4" evidence="4"/>
<dbReference type="InterPro" id="IPR001017">
    <property type="entry name" value="DH_E1"/>
</dbReference>
<comment type="function">
    <text evidence="4">The branched-chain alpha-keto dehydrogenase complex catalyzes the overall conversion of alpha-keto acids to acyl-CoA and CO(2). It contains multiple copies of three enzymatic components: branched-chain alpha-keto acid decarboxylase (E1), lipoamide acyltransferase (E2) and lipoamide dehydrogenase (E3).</text>
</comment>
<dbReference type="PANTHER" id="PTHR43380:SF1">
    <property type="entry name" value="2-OXOISOVALERATE DEHYDROGENASE SUBUNIT ALPHA, MITOCHONDRIAL"/>
    <property type="match status" value="1"/>
</dbReference>
<sequence>MKLRAENGRVVVVYFGEGAASEGDCHAAFNFASTLRCPIIFFCRNNGWAISTPTNEQYGGDGISVRGLGYGIDTIRVDGNDFFAVFNATKKARELALENKPVLVEAMTYRVGHHSTSDDSTSYRSADEVKAWVDRENPIARFHTYLVDKGWCTPNDDDKWKKQVRREVMKAFSAAEKIPLMHPHELFEDVYKEKTPSIAEQQRQFDEHLQEHAEQYPLSKCEPIRQKEK</sequence>
<comment type="cofactor">
    <cofactor evidence="4">
        <name>thiamine diphosphate</name>
        <dbReference type="ChEBI" id="CHEBI:58937"/>
    </cofactor>
</comment>
<keyword evidence="4" id="KW-0786">Thiamine pyrophosphate</keyword>
<evidence type="ECO:0000256" key="1">
    <source>
        <dbReference type="ARBA" id="ARBA00008646"/>
    </source>
</evidence>
<dbReference type="InterPro" id="IPR029061">
    <property type="entry name" value="THDP-binding"/>
</dbReference>
<dbReference type="Gene3D" id="3.40.50.970">
    <property type="match status" value="1"/>
</dbReference>
<dbReference type="Pfam" id="PF00676">
    <property type="entry name" value="E1_dh"/>
    <property type="match status" value="1"/>
</dbReference>
<evidence type="ECO:0000313" key="7">
    <source>
        <dbReference type="EMBL" id="VDK19553.1"/>
    </source>
</evidence>
<evidence type="ECO:0000313" key="8">
    <source>
        <dbReference type="Proteomes" id="UP000267096"/>
    </source>
</evidence>
<name>A0A3P6NTV1_ANISI</name>
<organism evidence="7 8">
    <name type="scientific">Anisakis simplex</name>
    <name type="common">Herring worm</name>
    <dbReference type="NCBI Taxonomy" id="6269"/>
    <lineage>
        <taxon>Eukaryota</taxon>
        <taxon>Metazoa</taxon>
        <taxon>Ecdysozoa</taxon>
        <taxon>Nematoda</taxon>
        <taxon>Chromadorea</taxon>
        <taxon>Rhabditida</taxon>
        <taxon>Spirurina</taxon>
        <taxon>Ascaridomorpha</taxon>
        <taxon>Ascaridoidea</taxon>
        <taxon>Anisakidae</taxon>
        <taxon>Anisakis</taxon>
        <taxon>Anisakis simplex complex</taxon>
    </lineage>
</organism>
<dbReference type="CDD" id="cd02000">
    <property type="entry name" value="TPP_E1_PDC_ADC_BCADC"/>
    <property type="match status" value="1"/>
</dbReference>
<gene>
    <name evidence="7" type="ORF">ASIM_LOCUS2024</name>
</gene>
<evidence type="ECO:0000256" key="4">
    <source>
        <dbReference type="RuleBase" id="RU365014"/>
    </source>
</evidence>
<comment type="similarity">
    <text evidence="1 4">Belongs to the BCKDHA family.</text>
</comment>
<dbReference type="GO" id="GO:0009083">
    <property type="term" value="P:branched-chain amino acid catabolic process"/>
    <property type="evidence" value="ECO:0007669"/>
    <property type="project" value="TreeGrafter"/>
</dbReference>
<keyword evidence="3 4" id="KW-0560">Oxidoreductase</keyword>
<dbReference type="Proteomes" id="UP000267096">
    <property type="component" value="Unassembled WGS sequence"/>
</dbReference>
<dbReference type="GO" id="GO:0003863">
    <property type="term" value="F:branched-chain 2-oxo acid dehydrogenase activity"/>
    <property type="evidence" value="ECO:0007669"/>
    <property type="project" value="UniProtKB-EC"/>
</dbReference>
<dbReference type="SUPFAM" id="SSF52518">
    <property type="entry name" value="Thiamin diphosphate-binding fold (THDP-binding)"/>
    <property type="match status" value="1"/>
</dbReference>
<dbReference type="InterPro" id="IPR050771">
    <property type="entry name" value="Alpha-ketoacid_DH_E1_comp"/>
</dbReference>
<evidence type="ECO:0000259" key="6">
    <source>
        <dbReference type="Pfam" id="PF00676"/>
    </source>
</evidence>
<feature type="domain" description="Dehydrogenase E1 component" evidence="6">
    <location>
        <begin position="5"/>
        <end position="183"/>
    </location>
</feature>
<evidence type="ECO:0000256" key="3">
    <source>
        <dbReference type="ARBA" id="ARBA00023002"/>
    </source>
</evidence>
<evidence type="ECO:0000256" key="5">
    <source>
        <dbReference type="SAM" id="MobiDB-lite"/>
    </source>
</evidence>
<dbReference type="AlphaFoldDB" id="A0A3P6NTV1"/>
<proteinExistence type="inferred from homology"/>
<accession>A0A3P6NTV1</accession>
<protein>
    <recommendedName>
        <fullName evidence="4">2-oxoisovalerate dehydrogenase subunit alpha</fullName>
        <ecNumber evidence="4">1.2.4.4</ecNumber>
    </recommendedName>
    <alternativeName>
        <fullName evidence="4">Branched-chain alpha-keto acid dehydrogenase E1 component alpha chain</fullName>
    </alternativeName>
</protein>
<feature type="region of interest" description="Disordered" evidence="5">
    <location>
        <begin position="208"/>
        <end position="229"/>
    </location>
</feature>
<dbReference type="OrthoDB" id="3845at2759"/>
<comment type="catalytic activity">
    <reaction evidence="4">
        <text>N(6)-[(R)-lipoyl]-L-lysyl-[protein] + 3-methyl-2-oxobutanoate + H(+) = N(6)-[(R)-S(8)-2-methylpropanoyldihydrolipoyl]-L-lysyl-[protein] + CO2</text>
        <dbReference type="Rhea" id="RHEA:13457"/>
        <dbReference type="Rhea" id="RHEA-COMP:10474"/>
        <dbReference type="Rhea" id="RHEA-COMP:10497"/>
        <dbReference type="ChEBI" id="CHEBI:11851"/>
        <dbReference type="ChEBI" id="CHEBI:15378"/>
        <dbReference type="ChEBI" id="CHEBI:16526"/>
        <dbReference type="ChEBI" id="CHEBI:83099"/>
        <dbReference type="ChEBI" id="CHEBI:83142"/>
        <dbReference type="EC" id="1.2.4.4"/>
    </reaction>
</comment>
<evidence type="ECO:0000256" key="2">
    <source>
        <dbReference type="ARBA" id="ARBA00022946"/>
    </source>
</evidence>
<keyword evidence="2" id="KW-0809">Transit peptide</keyword>
<dbReference type="PANTHER" id="PTHR43380">
    <property type="entry name" value="2-OXOISOVALERATE DEHYDROGENASE SUBUNIT ALPHA, MITOCHONDRIAL"/>
    <property type="match status" value="1"/>
</dbReference>